<dbReference type="InterPro" id="IPR028082">
    <property type="entry name" value="Peripla_BP_I"/>
</dbReference>
<evidence type="ECO:0000313" key="6">
    <source>
        <dbReference type="Proteomes" id="UP001321477"/>
    </source>
</evidence>
<dbReference type="CDD" id="cd06267">
    <property type="entry name" value="PBP1_LacI_sugar_binding-like"/>
    <property type="match status" value="1"/>
</dbReference>
<dbReference type="InterPro" id="IPR046335">
    <property type="entry name" value="LacI/GalR-like_sensor"/>
</dbReference>
<keyword evidence="3" id="KW-0804">Transcription</keyword>
<keyword evidence="1" id="KW-0805">Transcription regulation</keyword>
<evidence type="ECO:0000313" key="5">
    <source>
        <dbReference type="EMBL" id="BDZ54356.1"/>
    </source>
</evidence>
<dbReference type="Proteomes" id="UP001321477">
    <property type="component" value="Chromosome"/>
</dbReference>
<proteinExistence type="predicted"/>
<dbReference type="PANTHER" id="PTHR30146">
    <property type="entry name" value="LACI-RELATED TRANSCRIPTIONAL REPRESSOR"/>
    <property type="match status" value="1"/>
</dbReference>
<evidence type="ECO:0000259" key="4">
    <source>
        <dbReference type="Pfam" id="PF13377"/>
    </source>
</evidence>
<evidence type="ECO:0000256" key="3">
    <source>
        <dbReference type="ARBA" id="ARBA00023163"/>
    </source>
</evidence>
<name>A0ABM8H0T8_9MICO</name>
<reference evidence="6" key="1">
    <citation type="journal article" date="2019" name="Int. J. Syst. Evol. Microbiol.">
        <title>The Global Catalogue of Microorganisms (GCM) 10K type strain sequencing project: providing services to taxonomists for standard genome sequencing and annotation.</title>
        <authorList>
            <consortium name="The Broad Institute Genomics Platform"/>
            <consortium name="The Broad Institute Genome Sequencing Center for Infectious Disease"/>
            <person name="Wu L."/>
            <person name="Ma J."/>
        </authorList>
    </citation>
    <scope>NUCLEOTIDE SEQUENCE [LARGE SCALE GENOMIC DNA]</scope>
    <source>
        <strain evidence="6">NBRC 109019</strain>
    </source>
</reference>
<organism evidence="5 6">
    <name type="scientific">Agromyces marinus</name>
    <dbReference type="NCBI Taxonomy" id="1389020"/>
    <lineage>
        <taxon>Bacteria</taxon>
        <taxon>Bacillati</taxon>
        <taxon>Actinomycetota</taxon>
        <taxon>Actinomycetes</taxon>
        <taxon>Micrococcales</taxon>
        <taxon>Microbacteriaceae</taxon>
        <taxon>Agromyces</taxon>
    </lineage>
</organism>
<feature type="domain" description="Transcriptional regulator LacI/GalR-like sensor" evidence="4">
    <location>
        <begin position="78"/>
        <end position="240"/>
    </location>
</feature>
<sequence>MVLIARTEGMPDGEETISRLIGEGRVDGVLLQVGDAMRAEDLRVLLEAPLPLVFINSVHPDHVGSVTLEDARGIRIATEHLIELGHRRIAFAGGLPRSDSGQRREAGFRAAMTDRGIEVAEEVVTRLGYEPKQGGAAMEVLARLDDPPTALVVANVNAAHGALLEARRLGLGVPQDLSIVAMHDAWTAANAWPPLTTVRMPLAELGRRAVEDVLRRIETGELEDRVVREPAPELVVRESTAPPRR</sequence>
<keyword evidence="2" id="KW-0238">DNA-binding</keyword>
<dbReference type="Pfam" id="PF13377">
    <property type="entry name" value="Peripla_BP_3"/>
    <property type="match status" value="1"/>
</dbReference>
<dbReference type="SUPFAM" id="SSF53822">
    <property type="entry name" value="Periplasmic binding protein-like I"/>
    <property type="match status" value="1"/>
</dbReference>
<accession>A0ABM8H0T8</accession>
<dbReference type="EMBL" id="AP027734">
    <property type="protein sequence ID" value="BDZ54356.1"/>
    <property type="molecule type" value="Genomic_DNA"/>
</dbReference>
<evidence type="ECO:0000256" key="2">
    <source>
        <dbReference type="ARBA" id="ARBA00023125"/>
    </source>
</evidence>
<dbReference type="PANTHER" id="PTHR30146:SF109">
    <property type="entry name" value="HTH-TYPE TRANSCRIPTIONAL REGULATOR GALS"/>
    <property type="match status" value="1"/>
</dbReference>
<dbReference type="Gene3D" id="3.40.50.2300">
    <property type="match status" value="2"/>
</dbReference>
<gene>
    <name evidence="5" type="ORF">GCM10025870_14290</name>
</gene>
<protein>
    <recommendedName>
        <fullName evidence="4">Transcriptional regulator LacI/GalR-like sensor domain-containing protein</fullName>
    </recommendedName>
</protein>
<evidence type="ECO:0000256" key="1">
    <source>
        <dbReference type="ARBA" id="ARBA00023015"/>
    </source>
</evidence>
<keyword evidence="6" id="KW-1185">Reference proteome</keyword>